<dbReference type="Proteomes" id="UP001218218">
    <property type="component" value="Unassembled WGS sequence"/>
</dbReference>
<protein>
    <submittedName>
        <fullName evidence="1">Uncharacterized protein</fullName>
    </submittedName>
</protein>
<reference evidence="1" key="1">
    <citation type="submission" date="2023-03" db="EMBL/GenBank/DDBJ databases">
        <title>Massive genome expansion in bonnet fungi (Mycena s.s.) driven by repeated elements and novel gene families across ecological guilds.</title>
        <authorList>
            <consortium name="Lawrence Berkeley National Laboratory"/>
            <person name="Harder C.B."/>
            <person name="Miyauchi S."/>
            <person name="Viragh M."/>
            <person name="Kuo A."/>
            <person name="Thoen E."/>
            <person name="Andreopoulos B."/>
            <person name="Lu D."/>
            <person name="Skrede I."/>
            <person name="Drula E."/>
            <person name="Henrissat B."/>
            <person name="Morin E."/>
            <person name="Kohler A."/>
            <person name="Barry K."/>
            <person name="LaButti K."/>
            <person name="Morin E."/>
            <person name="Salamov A."/>
            <person name="Lipzen A."/>
            <person name="Mereny Z."/>
            <person name="Hegedus B."/>
            <person name="Baldrian P."/>
            <person name="Stursova M."/>
            <person name="Weitz H."/>
            <person name="Taylor A."/>
            <person name="Grigoriev I.V."/>
            <person name="Nagy L.G."/>
            <person name="Martin F."/>
            <person name="Kauserud H."/>
        </authorList>
    </citation>
    <scope>NUCLEOTIDE SEQUENCE</scope>
    <source>
        <strain evidence="1">CBHHK002</strain>
    </source>
</reference>
<keyword evidence="2" id="KW-1185">Reference proteome</keyword>
<feature type="non-terminal residue" evidence="1">
    <location>
        <position position="1"/>
    </location>
</feature>
<organism evidence="1 2">
    <name type="scientific">Mycena albidolilacea</name>
    <dbReference type="NCBI Taxonomy" id="1033008"/>
    <lineage>
        <taxon>Eukaryota</taxon>
        <taxon>Fungi</taxon>
        <taxon>Dikarya</taxon>
        <taxon>Basidiomycota</taxon>
        <taxon>Agaricomycotina</taxon>
        <taxon>Agaricomycetes</taxon>
        <taxon>Agaricomycetidae</taxon>
        <taxon>Agaricales</taxon>
        <taxon>Marasmiineae</taxon>
        <taxon>Mycenaceae</taxon>
        <taxon>Mycena</taxon>
    </lineage>
</organism>
<dbReference type="EMBL" id="JARIHO010000064">
    <property type="protein sequence ID" value="KAJ7314935.1"/>
    <property type="molecule type" value="Genomic_DNA"/>
</dbReference>
<name>A0AAD6ZB14_9AGAR</name>
<evidence type="ECO:0000313" key="2">
    <source>
        <dbReference type="Proteomes" id="UP001218218"/>
    </source>
</evidence>
<proteinExistence type="predicted"/>
<evidence type="ECO:0000313" key="1">
    <source>
        <dbReference type="EMBL" id="KAJ7314935.1"/>
    </source>
</evidence>
<accession>A0AAD6ZB14</accession>
<gene>
    <name evidence="1" type="ORF">DFH08DRAFT_715987</name>
</gene>
<comment type="caution">
    <text evidence="1">The sequence shown here is derived from an EMBL/GenBank/DDBJ whole genome shotgun (WGS) entry which is preliminary data.</text>
</comment>
<dbReference type="AlphaFoldDB" id="A0AAD6ZB14"/>
<sequence length="147" mass="16824">EDDDSDIEDDTKPTPEEALENQIEGDLAQNIHHQPVKVARHHSPFHDPNSEAYFLDVLRDVLADPEAIPEDYGILEDEWEDNDYPEIESIKLGTSGKELLIVLLRHKWFLRAVQWVQALDLLTRCLHELEEAMGSDDGHADESSENE</sequence>